<feature type="compositionally biased region" description="Basic and acidic residues" evidence="10">
    <location>
        <begin position="65"/>
        <end position="74"/>
    </location>
</feature>
<evidence type="ECO:0000256" key="2">
    <source>
        <dbReference type="ARBA" id="ARBA00007860"/>
    </source>
</evidence>
<keyword evidence="4 11" id="KW-0812">Transmembrane</keyword>
<keyword evidence="6 11" id="KW-0472">Membrane</keyword>
<keyword evidence="7" id="KW-0325">Glycoprotein</keyword>
<evidence type="ECO:0000256" key="5">
    <source>
        <dbReference type="ARBA" id="ARBA00022989"/>
    </source>
</evidence>
<comment type="similarity">
    <text evidence="2">Belongs to the TOR1AIP family.</text>
</comment>
<evidence type="ECO:0000256" key="4">
    <source>
        <dbReference type="ARBA" id="ARBA00022692"/>
    </source>
</evidence>
<feature type="compositionally biased region" description="Basic and acidic residues" evidence="10">
    <location>
        <begin position="155"/>
        <end position="182"/>
    </location>
</feature>
<dbReference type="EMBL" id="DYDO01000009">
    <property type="protein sequence ID" value="DBA18035.1"/>
    <property type="molecule type" value="Genomic_DNA"/>
</dbReference>
<dbReference type="Gene3D" id="3.40.50.12190">
    <property type="match status" value="1"/>
</dbReference>
<comment type="subcellular location">
    <subcellularLocation>
        <location evidence="9">Endomembrane system</location>
        <topology evidence="9">Single-pass membrane protein</topology>
    </subcellularLocation>
    <subcellularLocation>
        <location evidence="1">Nucleus envelope</location>
    </subcellularLocation>
</comment>
<reference evidence="13" key="1">
    <citation type="thesis" date="2020" institute="ProQuest LLC" country="789 East Eisenhower Parkway, Ann Arbor, MI, USA">
        <title>Comparative Genomics and Chromosome Evolution.</title>
        <authorList>
            <person name="Mudd A.B."/>
        </authorList>
    </citation>
    <scope>NUCLEOTIDE SEQUENCE</scope>
    <source>
        <strain evidence="13">1538</strain>
        <tissue evidence="13">Blood</tissue>
    </source>
</reference>
<keyword evidence="5 11" id="KW-1133">Transmembrane helix</keyword>
<evidence type="ECO:0000313" key="13">
    <source>
        <dbReference type="EMBL" id="DBA18035.1"/>
    </source>
</evidence>
<dbReference type="Proteomes" id="UP001181693">
    <property type="component" value="Unassembled WGS sequence"/>
</dbReference>
<proteinExistence type="inferred from homology"/>
<feature type="region of interest" description="Disordered" evidence="10">
    <location>
        <begin position="1"/>
        <end position="205"/>
    </location>
</feature>
<evidence type="ECO:0000256" key="1">
    <source>
        <dbReference type="ARBA" id="ARBA00004259"/>
    </source>
</evidence>
<feature type="compositionally biased region" description="Basic and acidic residues" evidence="10">
    <location>
        <begin position="129"/>
        <end position="146"/>
    </location>
</feature>
<evidence type="ECO:0000313" key="14">
    <source>
        <dbReference type="Proteomes" id="UP001181693"/>
    </source>
</evidence>
<dbReference type="PANTHER" id="PTHR18843">
    <property type="entry name" value="TORSIN-1A-INTERACTING PROTEIN"/>
    <property type="match status" value="1"/>
</dbReference>
<feature type="compositionally biased region" description="Basic and acidic residues" evidence="10">
    <location>
        <begin position="32"/>
        <end position="56"/>
    </location>
</feature>
<evidence type="ECO:0000256" key="7">
    <source>
        <dbReference type="ARBA" id="ARBA00023180"/>
    </source>
</evidence>
<dbReference type="GO" id="GO:0016020">
    <property type="term" value="C:membrane"/>
    <property type="evidence" value="ECO:0007669"/>
    <property type="project" value="TreeGrafter"/>
</dbReference>
<feature type="domain" description="Torsin-1A-interacting protein 1/2 AAA+ activator" evidence="12">
    <location>
        <begin position="243"/>
        <end position="463"/>
    </location>
</feature>
<gene>
    <name evidence="13" type="ORF">GDO54_016330</name>
</gene>
<name>A0AAV2ZZB8_PYXAD</name>
<evidence type="ECO:0000259" key="12">
    <source>
        <dbReference type="Pfam" id="PF05609"/>
    </source>
</evidence>
<dbReference type="GO" id="GO:0001671">
    <property type="term" value="F:ATPase activator activity"/>
    <property type="evidence" value="ECO:0007669"/>
    <property type="project" value="InterPro"/>
</dbReference>
<evidence type="ECO:0000256" key="10">
    <source>
        <dbReference type="SAM" id="MobiDB-lite"/>
    </source>
</evidence>
<keyword evidence="14" id="KW-1185">Reference proteome</keyword>
<dbReference type="PANTHER" id="PTHR18843:SF9">
    <property type="entry name" value="TORSIN A INTERACTING PROTEIN 2"/>
    <property type="match status" value="1"/>
</dbReference>
<keyword evidence="3" id="KW-0597">Phosphoprotein</keyword>
<organism evidence="13 14">
    <name type="scientific">Pyxicephalus adspersus</name>
    <name type="common">African bullfrog</name>
    <dbReference type="NCBI Taxonomy" id="30357"/>
    <lineage>
        <taxon>Eukaryota</taxon>
        <taxon>Metazoa</taxon>
        <taxon>Chordata</taxon>
        <taxon>Craniata</taxon>
        <taxon>Vertebrata</taxon>
        <taxon>Euteleostomi</taxon>
        <taxon>Amphibia</taxon>
        <taxon>Batrachia</taxon>
        <taxon>Anura</taxon>
        <taxon>Neobatrachia</taxon>
        <taxon>Ranoidea</taxon>
        <taxon>Pyxicephalidae</taxon>
        <taxon>Pyxicephalinae</taxon>
        <taxon>Pyxicephalus</taxon>
    </lineage>
</organism>
<feature type="transmembrane region" description="Helical" evidence="11">
    <location>
        <begin position="211"/>
        <end position="235"/>
    </location>
</feature>
<evidence type="ECO:0000256" key="9">
    <source>
        <dbReference type="ARBA" id="ARBA00037847"/>
    </source>
</evidence>
<feature type="compositionally biased region" description="Acidic residues" evidence="10">
    <location>
        <begin position="183"/>
        <end position="200"/>
    </location>
</feature>
<accession>A0AAV2ZZB8</accession>
<sequence length="470" mass="52812">MDGKKQQTKNNQRCENTAQIVNSKNDPSKSSINEEIKEKNFSERDQEGQKVEELRGNQESTGDQLRAELRESGVHPELGPTQSSELELKPKPKQVQNSEPSAEPEPDQVLESSVELARKQELELEPEQDSERSVKLVQDQDFKPEPDQDSESSVELDRDQDSEPSVELDHDQDSERGVKSEPDQDLEPSVEPELDQDLEPSTEKRPDLEKLWTQVGVAVFVVLIAITVAACQFQFGGTPALDSRSVLQIFLDKFKSLQRDFPEQSQDLWLRSGKMLRNHLNKSAAEEPATLILTAAQDAKQTLLCLGSGLAKTYADARNASWLVIHGPSEARYNDSTAKLHIDEKLSSAFGSSSRAAVINHLEILPPGSLLILYKYCDHENAAYKNVALVFTVLLEDSSLEPDTSLPELEEKVRDFLWQQFIHTDGVKSHQEMDSDKLSGVWSRISHLVLPVFPVRRIEAGSCPFDYKRD</sequence>
<feature type="compositionally biased region" description="Polar residues" evidence="10">
    <location>
        <begin position="8"/>
        <end position="31"/>
    </location>
</feature>
<dbReference type="InterPro" id="IPR046753">
    <property type="entry name" value="TOIP1/2_C"/>
</dbReference>
<evidence type="ECO:0000256" key="3">
    <source>
        <dbReference type="ARBA" id="ARBA00022553"/>
    </source>
</evidence>
<dbReference type="GO" id="GO:0005635">
    <property type="term" value="C:nuclear envelope"/>
    <property type="evidence" value="ECO:0007669"/>
    <property type="project" value="UniProtKB-SubCell"/>
</dbReference>
<keyword evidence="8" id="KW-0539">Nucleus</keyword>
<evidence type="ECO:0000256" key="8">
    <source>
        <dbReference type="ARBA" id="ARBA00023242"/>
    </source>
</evidence>
<dbReference type="InterPro" id="IPR008662">
    <property type="entry name" value="TOIP1/2"/>
</dbReference>
<protein>
    <recommendedName>
        <fullName evidence="12">Torsin-1A-interacting protein 1/2 AAA+ activator domain-containing protein</fullName>
    </recommendedName>
</protein>
<evidence type="ECO:0000256" key="11">
    <source>
        <dbReference type="SAM" id="Phobius"/>
    </source>
</evidence>
<comment type="caution">
    <text evidence="13">The sequence shown here is derived from an EMBL/GenBank/DDBJ whole genome shotgun (WGS) entry which is preliminary data.</text>
</comment>
<dbReference type="InterPro" id="IPR038599">
    <property type="entry name" value="LAP1C-like_C_sf"/>
</dbReference>
<dbReference type="AlphaFoldDB" id="A0AAV2ZZB8"/>
<evidence type="ECO:0000256" key="6">
    <source>
        <dbReference type="ARBA" id="ARBA00023136"/>
    </source>
</evidence>
<dbReference type="Pfam" id="PF05609">
    <property type="entry name" value="LAP1_C"/>
    <property type="match status" value="1"/>
</dbReference>
<dbReference type="GO" id="GO:0061024">
    <property type="term" value="P:membrane organization"/>
    <property type="evidence" value="ECO:0007669"/>
    <property type="project" value="TreeGrafter"/>
</dbReference>